<keyword evidence="2" id="KW-1003">Cell membrane</keyword>
<feature type="transmembrane region" description="Helical" evidence="6">
    <location>
        <begin position="271"/>
        <end position="289"/>
    </location>
</feature>
<keyword evidence="3 6" id="KW-0812">Transmembrane</keyword>
<accession>A0A2T3GBV3</accession>
<evidence type="ECO:0000313" key="9">
    <source>
        <dbReference type="Proteomes" id="UP000240228"/>
    </source>
</evidence>
<feature type="transmembrane region" description="Helical" evidence="6">
    <location>
        <begin position="301"/>
        <end position="322"/>
    </location>
</feature>
<feature type="transmembrane region" description="Helical" evidence="6">
    <location>
        <begin position="237"/>
        <end position="259"/>
    </location>
</feature>
<evidence type="ECO:0000256" key="6">
    <source>
        <dbReference type="SAM" id="Phobius"/>
    </source>
</evidence>
<dbReference type="EMBL" id="NWTX01000003">
    <property type="protein sequence ID" value="PST46960.1"/>
    <property type="molecule type" value="Genomic_DNA"/>
</dbReference>
<dbReference type="Pfam" id="PF07690">
    <property type="entry name" value="MFS_1"/>
    <property type="match status" value="1"/>
</dbReference>
<keyword evidence="5 6" id="KW-0472">Membrane</keyword>
<proteinExistence type="predicted"/>
<evidence type="ECO:0000256" key="5">
    <source>
        <dbReference type="ARBA" id="ARBA00023136"/>
    </source>
</evidence>
<dbReference type="InterPro" id="IPR011701">
    <property type="entry name" value="MFS"/>
</dbReference>
<feature type="transmembrane region" description="Helical" evidence="6">
    <location>
        <begin position="328"/>
        <end position="351"/>
    </location>
</feature>
<keyword evidence="9" id="KW-1185">Reference proteome</keyword>
<feature type="transmembrane region" description="Helical" evidence="6">
    <location>
        <begin position="110"/>
        <end position="128"/>
    </location>
</feature>
<dbReference type="GO" id="GO:0005886">
    <property type="term" value="C:plasma membrane"/>
    <property type="evidence" value="ECO:0007669"/>
    <property type="project" value="UniProtKB-SubCell"/>
</dbReference>
<sequence length="428" mass="45201">MNMVAKIEDTFISKSFSRVLVGQIISVTGSNATAVVIPLIAVITLNCSSFEVGILTAAESLAAAIFGIQIGKWCDKIGPDKTMLLSNLIGAMATGALFVVLYLNIISFPALVFLMLVIGVASLGFDISRTGYTVALVPRERIPHANSLIEGANAVGEGIGPSIGGWLFNTVGSAFSLLFDFASYLTSSLLVFVNIHQNKQEYAQYDQQEHDAEDADEIGNDYLAGFKYVISNGIIKSIAFSAGQFNFFTSAFFTVYYVFVVRNLNMNATEVGLAATFSGIAGIVSAAVTGTIIKKITPGPLYIYSLIVPSLAAVLVPLSSIFAGHSSIVLITVCISQFLWSFAITVSVILGESIKQIVAPEGMLGQVSSAERMIALVAEPIGALAGGLCAGAIGEKIALYICVLGLGSSALWTLGKDGILSFKKPKEW</sequence>
<feature type="transmembrane region" description="Helical" evidence="6">
    <location>
        <begin position="83"/>
        <end position="103"/>
    </location>
</feature>
<comment type="subcellular location">
    <subcellularLocation>
        <location evidence="1">Cell membrane</location>
        <topology evidence="1">Multi-pass membrane protein</topology>
    </subcellularLocation>
</comment>
<organism evidence="8 9">
    <name type="scientific">Bifidobacterium callitrichos</name>
    <dbReference type="NCBI Taxonomy" id="762209"/>
    <lineage>
        <taxon>Bacteria</taxon>
        <taxon>Bacillati</taxon>
        <taxon>Actinomycetota</taxon>
        <taxon>Actinomycetes</taxon>
        <taxon>Bifidobacteriales</taxon>
        <taxon>Bifidobacteriaceae</taxon>
        <taxon>Bifidobacterium</taxon>
    </lineage>
</organism>
<gene>
    <name evidence="8" type="ORF">CPA40_03100</name>
</gene>
<dbReference type="CDD" id="cd06173">
    <property type="entry name" value="MFS_MefA_like"/>
    <property type="match status" value="1"/>
</dbReference>
<feature type="domain" description="Major facilitator superfamily (MFS) profile" evidence="7">
    <location>
        <begin position="10"/>
        <end position="428"/>
    </location>
</feature>
<dbReference type="PANTHER" id="PTHR23513">
    <property type="entry name" value="INTEGRAL MEMBRANE EFFLUX PROTEIN-RELATED"/>
    <property type="match status" value="1"/>
</dbReference>
<dbReference type="PROSITE" id="PS50850">
    <property type="entry name" value="MFS"/>
    <property type="match status" value="1"/>
</dbReference>
<dbReference type="SUPFAM" id="SSF103473">
    <property type="entry name" value="MFS general substrate transporter"/>
    <property type="match status" value="1"/>
</dbReference>
<dbReference type="InterPro" id="IPR036259">
    <property type="entry name" value="MFS_trans_sf"/>
</dbReference>
<evidence type="ECO:0000256" key="2">
    <source>
        <dbReference type="ARBA" id="ARBA00022475"/>
    </source>
</evidence>
<dbReference type="PANTHER" id="PTHR23513:SF6">
    <property type="entry name" value="MAJOR FACILITATOR SUPERFAMILY ASSOCIATED DOMAIN-CONTAINING PROTEIN"/>
    <property type="match status" value="1"/>
</dbReference>
<evidence type="ECO:0000256" key="1">
    <source>
        <dbReference type="ARBA" id="ARBA00004651"/>
    </source>
</evidence>
<reference evidence="9" key="1">
    <citation type="submission" date="2017-09" db="EMBL/GenBank/DDBJ databases">
        <authorList>
            <person name="Sela D.A."/>
            <person name="Albert K."/>
        </authorList>
    </citation>
    <scope>NUCLEOTIDE SEQUENCE [LARGE SCALE GENOMIC DNA]</scope>
    <source>
        <strain evidence="9">UMA51805</strain>
    </source>
</reference>
<protein>
    <recommendedName>
        <fullName evidence="7">Major facilitator superfamily (MFS) profile domain-containing protein</fullName>
    </recommendedName>
</protein>
<feature type="transmembrane region" description="Helical" evidence="6">
    <location>
        <begin position="397"/>
        <end position="415"/>
    </location>
</feature>
<evidence type="ECO:0000313" key="8">
    <source>
        <dbReference type="EMBL" id="PST46960.1"/>
    </source>
</evidence>
<dbReference type="InterPro" id="IPR020846">
    <property type="entry name" value="MFS_dom"/>
</dbReference>
<feature type="transmembrane region" description="Helical" evidence="6">
    <location>
        <begin position="20"/>
        <end position="45"/>
    </location>
</feature>
<evidence type="ECO:0000259" key="7">
    <source>
        <dbReference type="PROSITE" id="PS50850"/>
    </source>
</evidence>
<comment type="caution">
    <text evidence="8">The sequence shown here is derived from an EMBL/GenBank/DDBJ whole genome shotgun (WGS) entry which is preliminary data.</text>
</comment>
<name>A0A2T3GBV3_9BIFI</name>
<evidence type="ECO:0000256" key="3">
    <source>
        <dbReference type="ARBA" id="ARBA00022692"/>
    </source>
</evidence>
<dbReference type="Proteomes" id="UP000240228">
    <property type="component" value="Unassembled WGS sequence"/>
</dbReference>
<dbReference type="AlphaFoldDB" id="A0A2T3GBV3"/>
<evidence type="ECO:0000256" key="4">
    <source>
        <dbReference type="ARBA" id="ARBA00022989"/>
    </source>
</evidence>
<feature type="transmembrane region" description="Helical" evidence="6">
    <location>
        <begin position="52"/>
        <end position="71"/>
    </location>
</feature>
<dbReference type="Gene3D" id="1.20.1250.20">
    <property type="entry name" value="MFS general substrate transporter like domains"/>
    <property type="match status" value="1"/>
</dbReference>
<dbReference type="GO" id="GO:0022857">
    <property type="term" value="F:transmembrane transporter activity"/>
    <property type="evidence" value="ECO:0007669"/>
    <property type="project" value="InterPro"/>
</dbReference>
<reference evidence="8 9" key="2">
    <citation type="submission" date="2018-03" db="EMBL/GenBank/DDBJ databases">
        <title>The comparative genomics of Bifidobacterium callitrichos reflects dietary carbohydrate utilization within the common marmoset gut.</title>
        <authorList>
            <person name="Rani A."/>
        </authorList>
    </citation>
    <scope>NUCLEOTIDE SEQUENCE [LARGE SCALE GENOMIC DNA]</scope>
    <source>
        <strain evidence="8 9">UMA51805</strain>
    </source>
</reference>
<keyword evidence="4 6" id="KW-1133">Transmembrane helix</keyword>